<accession>A0A3S4Z5K6</accession>
<dbReference type="OrthoDB" id="8527479at2"/>
<reference evidence="2 3" key="1">
    <citation type="submission" date="2018-12" db="EMBL/GenBank/DDBJ databases">
        <authorList>
            <consortium name="Pathogen Informatics"/>
        </authorList>
    </citation>
    <scope>NUCLEOTIDE SEQUENCE [LARGE SCALE GENOMIC DNA]</scope>
    <source>
        <strain evidence="2 3">NCTC13354</strain>
    </source>
</reference>
<evidence type="ECO:0000313" key="2">
    <source>
        <dbReference type="EMBL" id="VEI13467.1"/>
    </source>
</evidence>
<dbReference type="CDD" id="cd09755">
    <property type="entry name" value="Cas2_I-E"/>
    <property type="match status" value="1"/>
</dbReference>
<keyword evidence="2" id="KW-0540">Nuclease</keyword>
<evidence type="ECO:0000256" key="1">
    <source>
        <dbReference type="SAM" id="MobiDB-lite"/>
    </source>
</evidence>
<feature type="region of interest" description="Disordered" evidence="1">
    <location>
        <begin position="86"/>
        <end position="115"/>
    </location>
</feature>
<keyword evidence="2" id="KW-0255">Endonuclease</keyword>
<dbReference type="Proteomes" id="UP000269542">
    <property type="component" value="Chromosome"/>
</dbReference>
<evidence type="ECO:0000313" key="3">
    <source>
        <dbReference type="Proteomes" id="UP000269542"/>
    </source>
</evidence>
<dbReference type="Gene3D" id="3.30.70.240">
    <property type="match status" value="1"/>
</dbReference>
<gene>
    <name evidence="2" type="ORF">NCTC13354_01182</name>
</gene>
<sequence>MIVLQLTAVPAGLRGDLTKWLMEIAPGVFVGNPSARIRELVWERTVELCKDGRAIMVCSADTEQGMTFRTHRHAWVPTDFDGLTLMMRPDNSSKSKATERRTGWSTARHARKKRR</sequence>
<feature type="compositionally biased region" description="Basic and acidic residues" evidence="1">
    <location>
        <begin position="91"/>
        <end position="102"/>
    </location>
</feature>
<keyword evidence="3" id="KW-1185">Reference proteome</keyword>
<protein>
    <submittedName>
        <fullName evidence="2">Putative ssRNA endonuclease</fullName>
    </submittedName>
</protein>
<dbReference type="EMBL" id="LR134476">
    <property type="protein sequence ID" value="VEI13467.1"/>
    <property type="molecule type" value="Genomic_DNA"/>
</dbReference>
<name>A0A3S4Z5K6_9ACTO</name>
<proteinExistence type="predicted"/>
<dbReference type="RefSeq" id="WP_126416578.1">
    <property type="nucleotide sequence ID" value="NZ_LR134476.1"/>
</dbReference>
<dbReference type="GO" id="GO:0004519">
    <property type="term" value="F:endonuclease activity"/>
    <property type="evidence" value="ECO:0007669"/>
    <property type="project" value="UniProtKB-KW"/>
</dbReference>
<organism evidence="2 3">
    <name type="scientific">Trueperella bialowiezensis</name>
    <dbReference type="NCBI Taxonomy" id="312285"/>
    <lineage>
        <taxon>Bacteria</taxon>
        <taxon>Bacillati</taxon>
        <taxon>Actinomycetota</taxon>
        <taxon>Actinomycetes</taxon>
        <taxon>Actinomycetales</taxon>
        <taxon>Actinomycetaceae</taxon>
        <taxon>Trueperella</taxon>
    </lineage>
</organism>
<dbReference type="InterPro" id="IPR010152">
    <property type="entry name" value="CRISPR-assoc_prot_Cas2_sub"/>
</dbReference>
<keyword evidence="2" id="KW-0378">Hydrolase</keyword>
<dbReference type="AlphaFoldDB" id="A0A3S4Z5K6"/>
<dbReference type="NCBIfam" id="TIGR01873">
    <property type="entry name" value="cas_CT1978"/>
    <property type="match status" value="1"/>
</dbReference>
<dbReference type="KEGG" id="tbw:NCTC13354_01182"/>
<dbReference type="Pfam" id="PF09707">
    <property type="entry name" value="Cas_Cas2CT1978"/>
    <property type="match status" value="1"/>
</dbReference>